<accession>A0A1G9XTV6</accession>
<dbReference type="Pfam" id="PF08279">
    <property type="entry name" value="HTH_11"/>
    <property type="match status" value="1"/>
</dbReference>
<sequence length="142" mass="16533">MLTTEPKRGLVVAIKNLNKMQSREYNDLEKAILENIKICIREEVQKILQMHIEDKAPLLTIKELAEKLKVTKATIHNYLKKGLITGEKMGKNRYFEFRKVLEAMKKYGYHESNAIGRLIIEQECEARDIQRAGKVKFDELVS</sequence>
<protein>
    <submittedName>
        <fullName evidence="2">DNA binding domain-containing protein, excisionase family</fullName>
    </submittedName>
</protein>
<keyword evidence="3" id="KW-1185">Reference proteome</keyword>
<dbReference type="Proteomes" id="UP000199226">
    <property type="component" value="Unassembled WGS sequence"/>
</dbReference>
<dbReference type="GO" id="GO:0003677">
    <property type="term" value="F:DNA binding"/>
    <property type="evidence" value="ECO:0007669"/>
    <property type="project" value="InterPro"/>
</dbReference>
<dbReference type="Gene3D" id="1.10.1660.10">
    <property type="match status" value="1"/>
</dbReference>
<reference evidence="3" key="1">
    <citation type="submission" date="2016-10" db="EMBL/GenBank/DDBJ databases">
        <authorList>
            <person name="Varghese N."/>
            <person name="Submissions S."/>
        </authorList>
    </citation>
    <scope>NUCLEOTIDE SEQUENCE [LARGE SCALE GENOMIC DNA]</scope>
    <source>
        <strain evidence="3">DSM 24536</strain>
    </source>
</reference>
<evidence type="ECO:0000313" key="2">
    <source>
        <dbReference type="EMBL" id="SDM99605.1"/>
    </source>
</evidence>
<proteinExistence type="predicted"/>
<dbReference type="InterPro" id="IPR000551">
    <property type="entry name" value="MerR-type_HTH_dom"/>
</dbReference>
<dbReference type="PROSITE" id="PS50937">
    <property type="entry name" value="HTH_MERR_2"/>
    <property type="match status" value="1"/>
</dbReference>
<name>A0A1G9XTV6_9SPHI</name>
<dbReference type="RefSeq" id="WP_090706658.1">
    <property type="nucleotide sequence ID" value="NZ_FNHH01000032.1"/>
</dbReference>
<dbReference type="OrthoDB" id="798073at2"/>
<dbReference type="InterPro" id="IPR013196">
    <property type="entry name" value="HTH_11"/>
</dbReference>
<dbReference type="AlphaFoldDB" id="A0A1G9XTV6"/>
<dbReference type="EMBL" id="FNHH01000032">
    <property type="protein sequence ID" value="SDM99605.1"/>
    <property type="molecule type" value="Genomic_DNA"/>
</dbReference>
<dbReference type="SUPFAM" id="SSF46955">
    <property type="entry name" value="Putative DNA-binding domain"/>
    <property type="match status" value="1"/>
</dbReference>
<gene>
    <name evidence="2" type="ORF">SAMN05421813_13214</name>
</gene>
<dbReference type="GO" id="GO:0006355">
    <property type="term" value="P:regulation of DNA-templated transcription"/>
    <property type="evidence" value="ECO:0007669"/>
    <property type="project" value="InterPro"/>
</dbReference>
<feature type="domain" description="HTH merR-type" evidence="1">
    <location>
        <begin position="58"/>
        <end position="85"/>
    </location>
</feature>
<evidence type="ECO:0000313" key="3">
    <source>
        <dbReference type="Proteomes" id="UP000199226"/>
    </source>
</evidence>
<organism evidence="2 3">
    <name type="scientific">Daejeonella rubra</name>
    <dbReference type="NCBI Taxonomy" id="990371"/>
    <lineage>
        <taxon>Bacteria</taxon>
        <taxon>Pseudomonadati</taxon>
        <taxon>Bacteroidota</taxon>
        <taxon>Sphingobacteriia</taxon>
        <taxon>Sphingobacteriales</taxon>
        <taxon>Sphingobacteriaceae</taxon>
        <taxon>Daejeonella</taxon>
    </lineage>
</organism>
<dbReference type="InterPro" id="IPR009061">
    <property type="entry name" value="DNA-bd_dom_put_sf"/>
</dbReference>
<evidence type="ECO:0000259" key="1">
    <source>
        <dbReference type="PROSITE" id="PS50937"/>
    </source>
</evidence>